<gene>
    <name evidence="1" type="ORF">HZH68_016162</name>
</gene>
<organism evidence="1 2">
    <name type="scientific">Vespula germanica</name>
    <name type="common">German yellow jacket</name>
    <name type="synonym">Paravespula germanica</name>
    <dbReference type="NCBI Taxonomy" id="30212"/>
    <lineage>
        <taxon>Eukaryota</taxon>
        <taxon>Metazoa</taxon>
        <taxon>Ecdysozoa</taxon>
        <taxon>Arthropoda</taxon>
        <taxon>Hexapoda</taxon>
        <taxon>Insecta</taxon>
        <taxon>Pterygota</taxon>
        <taxon>Neoptera</taxon>
        <taxon>Endopterygota</taxon>
        <taxon>Hymenoptera</taxon>
        <taxon>Apocrita</taxon>
        <taxon>Aculeata</taxon>
        <taxon>Vespoidea</taxon>
        <taxon>Vespidae</taxon>
        <taxon>Vespinae</taxon>
        <taxon>Vespula</taxon>
    </lineage>
</organism>
<name>A0A834MQ89_VESGE</name>
<sequence>MLCSLFSLISWPYPPDAAASAAARSIRNKFALNPMLETTAWVELQRRARITGMSLLLLFDMHCITRVFHHSRLNEYTGASDKRYAKAVPSILSPSRLESIKVHCVGENINAINVGELFTERDADSVKRSVAEPALACDPELVYLKLKKNVFVYACHISHFHAEI</sequence>
<keyword evidence="2" id="KW-1185">Reference proteome</keyword>
<reference evidence="1" key="1">
    <citation type="journal article" date="2020" name="G3 (Bethesda)">
        <title>High-Quality Assemblies for Three Invasive Social Wasps from the &lt;i&gt;Vespula&lt;/i&gt; Genus.</title>
        <authorList>
            <person name="Harrop T.W.R."/>
            <person name="Guhlin J."/>
            <person name="McLaughlin G.M."/>
            <person name="Permina E."/>
            <person name="Stockwell P."/>
            <person name="Gilligan J."/>
            <person name="Le Lec M.F."/>
            <person name="Gruber M.A.M."/>
            <person name="Quinn O."/>
            <person name="Lovegrove M."/>
            <person name="Duncan E.J."/>
            <person name="Remnant E.J."/>
            <person name="Van Eeckhoven J."/>
            <person name="Graham B."/>
            <person name="Knapp R.A."/>
            <person name="Langford K.W."/>
            <person name="Kronenberg Z."/>
            <person name="Press M.O."/>
            <person name="Eacker S.M."/>
            <person name="Wilson-Rankin E.E."/>
            <person name="Purcell J."/>
            <person name="Lester P.J."/>
            <person name="Dearden P.K."/>
        </authorList>
    </citation>
    <scope>NUCLEOTIDE SEQUENCE</scope>
    <source>
        <strain evidence="1">Linc-1</strain>
    </source>
</reference>
<proteinExistence type="predicted"/>
<dbReference type="Proteomes" id="UP000617340">
    <property type="component" value="Unassembled WGS sequence"/>
</dbReference>
<dbReference type="EMBL" id="JACSDZ010000022">
    <property type="protein sequence ID" value="KAF7381287.1"/>
    <property type="molecule type" value="Genomic_DNA"/>
</dbReference>
<accession>A0A834MQ89</accession>
<evidence type="ECO:0000313" key="2">
    <source>
        <dbReference type="Proteomes" id="UP000617340"/>
    </source>
</evidence>
<dbReference type="AlphaFoldDB" id="A0A834MQ89"/>
<comment type="caution">
    <text evidence="1">The sequence shown here is derived from an EMBL/GenBank/DDBJ whole genome shotgun (WGS) entry which is preliminary data.</text>
</comment>
<evidence type="ECO:0000313" key="1">
    <source>
        <dbReference type="EMBL" id="KAF7381287.1"/>
    </source>
</evidence>
<protein>
    <submittedName>
        <fullName evidence="1">Uncharacterized protein</fullName>
    </submittedName>
</protein>